<organism evidence="4 5">
    <name type="scientific">Picrophilus torridus (strain ATCC 700027 / DSM 9790 / JCM 10055 / NBRC 100828 / KAW 2/3)</name>
    <dbReference type="NCBI Taxonomy" id="1122961"/>
    <lineage>
        <taxon>Archaea</taxon>
        <taxon>Methanobacteriati</taxon>
        <taxon>Thermoplasmatota</taxon>
        <taxon>Thermoplasmata</taxon>
        <taxon>Thermoplasmatales</taxon>
        <taxon>Picrophilaceae</taxon>
        <taxon>Picrophilus</taxon>
    </lineage>
</organism>
<comment type="caution">
    <text evidence="4">The sequence shown here is derived from an EMBL/GenBank/DDBJ whole genome shotgun (WGS) entry which is preliminary data.</text>
</comment>
<dbReference type="SMART" id="SM01008">
    <property type="entry name" value="Ald_Xan_dh_C"/>
    <property type="match status" value="1"/>
</dbReference>
<evidence type="ECO:0000256" key="2">
    <source>
        <dbReference type="ARBA" id="ARBA00023002"/>
    </source>
</evidence>
<dbReference type="InterPro" id="IPR008274">
    <property type="entry name" value="AldOxase/xan_DH_MoCoBD1"/>
</dbReference>
<keyword evidence="1" id="KW-0500">Molybdenum</keyword>
<feature type="domain" description="Aldehyde oxidase/xanthine dehydrogenase a/b hammerhead" evidence="3">
    <location>
        <begin position="8"/>
        <end position="119"/>
    </location>
</feature>
<dbReference type="RefSeq" id="WP_084273026.1">
    <property type="nucleotide sequence ID" value="NZ_FWYE01000003.1"/>
</dbReference>
<proteinExistence type="predicted"/>
<dbReference type="Gene3D" id="3.90.1170.50">
    <property type="entry name" value="Aldehyde oxidase/xanthine dehydrogenase, a/b hammerhead"/>
    <property type="match status" value="1"/>
</dbReference>
<dbReference type="Pfam" id="PF01315">
    <property type="entry name" value="Ald_Xan_dh_C"/>
    <property type="match status" value="1"/>
</dbReference>
<dbReference type="Pfam" id="PF02738">
    <property type="entry name" value="MoCoBD_1"/>
    <property type="match status" value="1"/>
</dbReference>
<dbReference type="Pfam" id="PF20256">
    <property type="entry name" value="MoCoBD_2"/>
    <property type="match status" value="2"/>
</dbReference>
<dbReference type="GO" id="GO:0005506">
    <property type="term" value="F:iron ion binding"/>
    <property type="evidence" value="ECO:0007669"/>
    <property type="project" value="InterPro"/>
</dbReference>
<sequence length="678" mass="74506">MNHNDIVNGRGKYINDIKFDGMLYMSLVRSPYAHAKINRINGGLNSSELKAYYISEEMASSGELGSLGSSSSGTSLFEPVLAIDYVNYMGQPVAAVFGNNEYESEDLLDSVEVDYDPLEAVATIDDAFKKGPIHNGTKNNIVNSSYLGRDFNPEYDVVVEDTLMNNRIVQNPIETRGIVAVPENDNITVYISTQSAHLIKDGICSALKIPKDRLRVIQADTGGAFGLKAVMYPEYIIAVYAAMKYKRPVKWIETRREHLMAAHAGRGIKAHLKLYAKKDGKITGIKGEIIVDAGAYKAGVGESTANFVAFQLTGPYDIKNAYINAISVFTNKAPMGYYRGAGRPEASFFMERMIDLLADKLNMDPARLRLINASDGPFRSPLGLEVKEATRPFLENALKAFNYYQVSKYEHTGISFFVLIPAVSPGETARALIKDNKIKVWLGGNDHGQGHEYLVKSILSDQLGIDPDIISYENGDTSSMESGIGTWGSRSAIAAGSALYALCRKLKDDVYKKYGDYSPELLLRDEHDEYVFAKIDSPINSVNACMVTADVDDLGNIKVKDIYSYFDLGHVMNRENVNNQIYGGSLQGMAQVLSECVRYSEDGQLMTSSIYDAGLLTADKIPRYHNIIVENPSNALNGAKGLGESPAIGVPSALSRAVEMATGKRIRETPVSQEYLIK</sequence>
<evidence type="ECO:0000313" key="5">
    <source>
        <dbReference type="Proteomes" id="UP000192315"/>
    </source>
</evidence>
<evidence type="ECO:0000256" key="1">
    <source>
        <dbReference type="ARBA" id="ARBA00022505"/>
    </source>
</evidence>
<dbReference type="GO" id="GO:0016491">
    <property type="term" value="F:oxidoreductase activity"/>
    <property type="evidence" value="ECO:0007669"/>
    <property type="project" value="UniProtKB-KW"/>
</dbReference>
<evidence type="ECO:0000259" key="3">
    <source>
        <dbReference type="SMART" id="SM01008"/>
    </source>
</evidence>
<keyword evidence="2" id="KW-0560">Oxidoreductase</keyword>
<evidence type="ECO:0000313" key="4">
    <source>
        <dbReference type="EMBL" id="SMD31330.1"/>
    </source>
</evidence>
<dbReference type="Proteomes" id="UP000192315">
    <property type="component" value="Unassembled WGS sequence"/>
</dbReference>
<dbReference type="PANTHER" id="PTHR11908">
    <property type="entry name" value="XANTHINE DEHYDROGENASE"/>
    <property type="match status" value="1"/>
</dbReference>
<dbReference type="InterPro" id="IPR036856">
    <property type="entry name" value="Ald_Oxase/Xan_DH_a/b_sf"/>
</dbReference>
<dbReference type="AlphaFoldDB" id="A0A8G2L7S3"/>
<dbReference type="InterPro" id="IPR016208">
    <property type="entry name" value="Ald_Oxase/xanthine_DH-like"/>
</dbReference>
<dbReference type="Gene3D" id="3.30.365.10">
    <property type="entry name" value="Aldehyde oxidase/xanthine dehydrogenase, molybdopterin binding domain"/>
    <property type="match status" value="5"/>
</dbReference>
<accession>A0A8G2L7S3</accession>
<dbReference type="PANTHER" id="PTHR11908:SF132">
    <property type="entry name" value="ALDEHYDE OXIDASE 1-RELATED"/>
    <property type="match status" value="1"/>
</dbReference>
<reference evidence="4 5" key="1">
    <citation type="submission" date="2017-04" db="EMBL/GenBank/DDBJ databases">
        <authorList>
            <person name="Varghese N."/>
            <person name="Submissions S."/>
        </authorList>
    </citation>
    <scope>NUCLEOTIDE SEQUENCE [LARGE SCALE GENOMIC DNA]</scope>
    <source>
        <strain evidence="4 5">DSM 9789</strain>
    </source>
</reference>
<dbReference type="SUPFAM" id="SSF56003">
    <property type="entry name" value="Molybdenum cofactor-binding domain"/>
    <property type="match status" value="1"/>
</dbReference>
<dbReference type="InterPro" id="IPR046867">
    <property type="entry name" value="AldOxase/xan_DH_MoCoBD2"/>
</dbReference>
<gene>
    <name evidence="4" type="ORF">SAMN02745355_1258</name>
</gene>
<dbReference type="SUPFAM" id="SSF54665">
    <property type="entry name" value="CO dehydrogenase molybdoprotein N-domain-like"/>
    <property type="match status" value="1"/>
</dbReference>
<dbReference type="InterPro" id="IPR000674">
    <property type="entry name" value="Ald_Oxase/Xan_DH_a/b"/>
</dbReference>
<dbReference type="EMBL" id="FWYE01000003">
    <property type="protein sequence ID" value="SMD31330.1"/>
    <property type="molecule type" value="Genomic_DNA"/>
</dbReference>
<protein>
    <submittedName>
        <fullName evidence="4">Xanthine dehydrogenase, molybdenum binding subunit apoprotein</fullName>
    </submittedName>
</protein>
<keyword evidence="5" id="KW-1185">Reference proteome</keyword>
<name>A0A8G2L7S3_PICTO</name>
<dbReference type="InterPro" id="IPR037165">
    <property type="entry name" value="AldOxase/xan_DH_Mopterin-bd_sf"/>
</dbReference>